<dbReference type="InterPro" id="IPR026960">
    <property type="entry name" value="RVT-Znf"/>
</dbReference>
<dbReference type="EnsemblPlants" id="AET5Gv20182400.1">
    <property type="protein sequence ID" value="AET5Gv20182400.1"/>
    <property type="gene ID" value="AET5Gv20182400"/>
</dbReference>
<organism evidence="2 3">
    <name type="scientific">Aegilops tauschii subsp. strangulata</name>
    <name type="common">Goatgrass</name>
    <dbReference type="NCBI Taxonomy" id="200361"/>
    <lineage>
        <taxon>Eukaryota</taxon>
        <taxon>Viridiplantae</taxon>
        <taxon>Streptophyta</taxon>
        <taxon>Embryophyta</taxon>
        <taxon>Tracheophyta</taxon>
        <taxon>Spermatophyta</taxon>
        <taxon>Magnoliopsida</taxon>
        <taxon>Liliopsida</taxon>
        <taxon>Poales</taxon>
        <taxon>Poaceae</taxon>
        <taxon>BOP clade</taxon>
        <taxon>Pooideae</taxon>
        <taxon>Triticodae</taxon>
        <taxon>Triticeae</taxon>
        <taxon>Triticinae</taxon>
        <taxon>Aegilops</taxon>
    </lineage>
</organism>
<evidence type="ECO:0000313" key="2">
    <source>
        <dbReference type="EnsemblPlants" id="AET5Gv20182400.1"/>
    </source>
</evidence>
<reference evidence="2" key="4">
    <citation type="submission" date="2019-03" db="UniProtKB">
        <authorList>
            <consortium name="EnsemblPlants"/>
        </authorList>
    </citation>
    <scope>IDENTIFICATION</scope>
</reference>
<evidence type="ECO:0000313" key="3">
    <source>
        <dbReference type="Proteomes" id="UP000015105"/>
    </source>
</evidence>
<keyword evidence="3" id="KW-1185">Reference proteome</keyword>
<dbReference type="PANTHER" id="PTHR33116:SF78">
    <property type="entry name" value="OS12G0587133 PROTEIN"/>
    <property type="match status" value="1"/>
</dbReference>
<dbReference type="Pfam" id="PF13966">
    <property type="entry name" value="zf-RVT"/>
    <property type="match status" value="1"/>
</dbReference>
<evidence type="ECO:0000259" key="1">
    <source>
        <dbReference type="Pfam" id="PF13966"/>
    </source>
</evidence>
<dbReference type="PANTHER" id="PTHR33116">
    <property type="entry name" value="REVERSE TRANSCRIPTASE ZINC-BINDING DOMAIN-CONTAINING PROTEIN-RELATED-RELATED"/>
    <property type="match status" value="1"/>
</dbReference>
<accession>A0A453JT76</accession>
<reference evidence="2" key="5">
    <citation type="journal article" date="2021" name="G3 (Bethesda)">
        <title>Aegilops tauschii genome assembly Aet v5.0 features greater sequence contiguity and improved annotation.</title>
        <authorList>
            <person name="Wang L."/>
            <person name="Zhu T."/>
            <person name="Rodriguez J.C."/>
            <person name="Deal K.R."/>
            <person name="Dubcovsky J."/>
            <person name="McGuire P.E."/>
            <person name="Lux T."/>
            <person name="Spannagl M."/>
            <person name="Mayer K.F.X."/>
            <person name="Baldrich P."/>
            <person name="Meyers B.C."/>
            <person name="Huo N."/>
            <person name="Gu Y.Q."/>
            <person name="Zhou H."/>
            <person name="Devos K.M."/>
            <person name="Bennetzen J.L."/>
            <person name="Unver T."/>
            <person name="Budak H."/>
            <person name="Gulick P.J."/>
            <person name="Galiba G."/>
            <person name="Kalapos B."/>
            <person name="Nelson D.R."/>
            <person name="Li P."/>
            <person name="You F.M."/>
            <person name="Luo M.C."/>
            <person name="Dvorak J."/>
        </authorList>
    </citation>
    <scope>NUCLEOTIDE SEQUENCE [LARGE SCALE GENOMIC DNA]</scope>
    <source>
        <strain evidence="2">cv. AL8/78</strain>
    </source>
</reference>
<name>A0A453JT76_AEGTS</name>
<dbReference type="AlphaFoldDB" id="A0A453JT76"/>
<sequence length="439" mass="51250">MDKFPCKYLGLQLSIWQLTRAEWQPIVDNVLNFLPGWQRGLITRAGRLVLVHDVVMARPTHHLLVADAPKWAVECVNKRCRAFFWEGTEQIHGGQCLVSWQKVCRPKELGGLGIMDLKRHGLALRLRWEWLRRTDPSKPWHGLPMTCNPQVQIAFNSLVHWRLGSGDKVLFWKDRWIDGASIDDIAPDIKKLIRTQTANKRLVKDGLLNHRWASDITGELSTDGLIQLIRLWEIMLNTQLNPNQQDEAIWPWNERGVYTSASAYKMLFMGAIKAAFACWIWKCWAPLPIKIFMWLALQYRVWTSDRRLRHGLQEQASSCFLCAQEEDNIDHIMTQCAYSKQVWFTTFSRSRIDTLLIPDGNNTLETWWGATRKHIHKTYRRAFDSLVSLVCWSIWKQRNNRVFRDNSNWMSATELVTKIFEELHLWTLAGGKGVSVWCE</sequence>
<dbReference type="Gramene" id="AET5Gv20182400.1">
    <property type="protein sequence ID" value="AET5Gv20182400.1"/>
    <property type="gene ID" value="AET5Gv20182400"/>
</dbReference>
<reference evidence="3" key="1">
    <citation type="journal article" date="2014" name="Science">
        <title>Ancient hybridizations among the ancestral genomes of bread wheat.</title>
        <authorList>
            <consortium name="International Wheat Genome Sequencing Consortium,"/>
            <person name="Marcussen T."/>
            <person name="Sandve S.R."/>
            <person name="Heier L."/>
            <person name="Spannagl M."/>
            <person name="Pfeifer M."/>
            <person name="Jakobsen K.S."/>
            <person name="Wulff B.B."/>
            <person name="Steuernagel B."/>
            <person name="Mayer K.F."/>
            <person name="Olsen O.A."/>
        </authorList>
    </citation>
    <scope>NUCLEOTIDE SEQUENCE [LARGE SCALE GENOMIC DNA]</scope>
    <source>
        <strain evidence="3">cv. AL8/78</strain>
    </source>
</reference>
<reference evidence="2" key="3">
    <citation type="journal article" date="2017" name="Nature">
        <title>Genome sequence of the progenitor of the wheat D genome Aegilops tauschii.</title>
        <authorList>
            <person name="Luo M.C."/>
            <person name="Gu Y.Q."/>
            <person name="Puiu D."/>
            <person name="Wang H."/>
            <person name="Twardziok S.O."/>
            <person name="Deal K.R."/>
            <person name="Huo N."/>
            <person name="Zhu T."/>
            <person name="Wang L."/>
            <person name="Wang Y."/>
            <person name="McGuire P.E."/>
            <person name="Liu S."/>
            <person name="Long H."/>
            <person name="Ramasamy R.K."/>
            <person name="Rodriguez J.C."/>
            <person name="Van S.L."/>
            <person name="Yuan L."/>
            <person name="Wang Z."/>
            <person name="Xia Z."/>
            <person name="Xiao L."/>
            <person name="Anderson O.D."/>
            <person name="Ouyang S."/>
            <person name="Liang Y."/>
            <person name="Zimin A.V."/>
            <person name="Pertea G."/>
            <person name="Qi P."/>
            <person name="Bennetzen J.L."/>
            <person name="Dai X."/>
            <person name="Dawson M.W."/>
            <person name="Muller H.G."/>
            <person name="Kugler K."/>
            <person name="Rivarola-Duarte L."/>
            <person name="Spannagl M."/>
            <person name="Mayer K.F.X."/>
            <person name="Lu F.H."/>
            <person name="Bevan M.W."/>
            <person name="Leroy P."/>
            <person name="Li P."/>
            <person name="You F.M."/>
            <person name="Sun Q."/>
            <person name="Liu Z."/>
            <person name="Lyons E."/>
            <person name="Wicker T."/>
            <person name="Salzberg S.L."/>
            <person name="Devos K.M."/>
            <person name="Dvorak J."/>
        </authorList>
    </citation>
    <scope>NUCLEOTIDE SEQUENCE [LARGE SCALE GENOMIC DNA]</scope>
    <source>
        <strain evidence="2">cv. AL8/78</strain>
    </source>
</reference>
<reference evidence="3" key="2">
    <citation type="journal article" date="2017" name="Nat. Plants">
        <title>The Aegilops tauschii genome reveals multiple impacts of transposons.</title>
        <authorList>
            <person name="Zhao G."/>
            <person name="Zou C."/>
            <person name="Li K."/>
            <person name="Wang K."/>
            <person name="Li T."/>
            <person name="Gao L."/>
            <person name="Zhang X."/>
            <person name="Wang H."/>
            <person name="Yang Z."/>
            <person name="Liu X."/>
            <person name="Jiang W."/>
            <person name="Mao L."/>
            <person name="Kong X."/>
            <person name="Jiao Y."/>
            <person name="Jia J."/>
        </authorList>
    </citation>
    <scope>NUCLEOTIDE SEQUENCE [LARGE SCALE GENOMIC DNA]</scope>
    <source>
        <strain evidence="3">cv. AL8/78</strain>
    </source>
</reference>
<dbReference type="Proteomes" id="UP000015105">
    <property type="component" value="Chromosome 5D"/>
</dbReference>
<proteinExistence type="predicted"/>
<feature type="domain" description="Reverse transcriptase zinc-binding" evidence="1">
    <location>
        <begin position="258"/>
        <end position="343"/>
    </location>
</feature>
<protein>
    <recommendedName>
        <fullName evidence="1">Reverse transcriptase zinc-binding domain-containing protein</fullName>
    </recommendedName>
</protein>
<dbReference type="STRING" id="200361.A0A453JT76"/>